<evidence type="ECO:0000256" key="4">
    <source>
        <dbReference type="ARBA" id="ARBA00023163"/>
    </source>
</evidence>
<dbReference type="RefSeq" id="WP_310014025.1">
    <property type="nucleotide sequence ID" value="NZ_JAVDQT010000005.1"/>
</dbReference>
<dbReference type="SUPFAM" id="SSF53850">
    <property type="entry name" value="Periplasmic binding protein-like II"/>
    <property type="match status" value="1"/>
</dbReference>
<gene>
    <name evidence="6" type="ORF">J2782_003065</name>
</gene>
<evidence type="ECO:0000256" key="2">
    <source>
        <dbReference type="ARBA" id="ARBA00023015"/>
    </source>
</evidence>
<feature type="domain" description="HTH lysR-type" evidence="5">
    <location>
        <begin position="10"/>
        <end position="60"/>
    </location>
</feature>
<evidence type="ECO:0000256" key="1">
    <source>
        <dbReference type="ARBA" id="ARBA00009437"/>
    </source>
</evidence>
<dbReference type="Gene3D" id="3.40.190.290">
    <property type="match status" value="1"/>
</dbReference>
<dbReference type="Pfam" id="PF03466">
    <property type="entry name" value="LysR_substrate"/>
    <property type="match status" value="1"/>
</dbReference>
<dbReference type="PROSITE" id="PS50931">
    <property type="entry name" value="HTH_LYSR"/>
    <property type="match status" value="1"/>
</dbReference>
<dbReference type="SUPFAM" id="SSF46785">
    <property type="entry name" value="Winged helix' DNA-binding domain"/>
    <property type="match status" value="1"/>
</dbReference>
<comment type="caution">
    <text evidence="6">The sequence shown here is derived from an EMBL/GenBank/DDBJ whole genome shotgun (WGS) entry which is preliminary data.</text>
</comment>
<dbReference type="Pfam" id="PF00126">
    <property type="entry name" value="HTH_1"/>
    <property type="match status" value="1"/>
</dbReference>
<evidence type="ECO:0000259" key="5">
    <source>
        <dbReference type="PROSITE" id="PS50931"/>
    </source>
</evidence>
<dbReference type="InterPro" id="IPR005119">
    <property type="entry name" value="LysR_subst-bd"/>
</dbReference>
<dbReference type="InterPro" id="IPR058163">
    <property type="entry name" value="LysR-type_TF_proteobact-type"/>
</dbReference>
<dbReference type="CDD" id="cd08422">
    <property type="entry name" value="PBP2_CrgA_like"/>
    <property type="match status" value="1"/>
</dbReference>
<evidence type="ECO:0000313" key="6">
    <source>
        <dbReference type="EMBL" id="MDR6433319.1"/>
    </source>
</evidence>
<keyword evidence="3 6" id="KW-0238">DNA-binding</keyword>
<proteinExistence type="inferred from homology"/>
<dbReference type="EMBL" id="JAVDQT010000005">
    <property type="protein sequence ID" value="MDR6433319.1"/>
    <property type="molecule type" value="Genomic_DNA"/>
</dbReference>
<dbReference type="GO" id="GO:0003677">
    <property type="term" value="F:DNA binding"/>
    <property type="evidence" value="ECO:0007669"/>
    <property type="project" value="UniProtKB-KW"/>
</dbReference>
<dbReference type="Gene3D" id="1.10.10.10">
    <property type="entry name" value="Winged helix-like DNA-binding domain superfamily/Winged helix DNA-binding domain"/>
    <property type="match status" value="1"/>
</dbReference>
<dbReference type="InterPro" id="IPR036390">
    <property type="entry name" value="WH_DNA-bd_sf"/>
</dbReference>
<dbReference type="InterPro" id="IPR036388">
    <property type="entry name" value="WH-like_DNA-bd_sf"/>
</dbReference>
<dbReference type="InterPro" id="IPR000847">
    <property type="entry name" value="LysR_HTH_N"/>
</dbReference>
<dbReference type="Proteomes" id="UP001184614">
    <property type="component" value="Unassembled WGS sequence"/>
</dbReference>
<dbReference type="PANTHER" id="PTHR30537">
    <property type="entry name" value="HTH-TYPE TRANSCRIPTIONAL REGULATOR"/>
    <property type="match status" value="1"/>
</dbReference>
<sequence>MLDHFGDILAFVRVADTESFTQAATKLGITRSAVGKSIARLEENLATRLVHRTTRSVSLTEEGKLFYDHALRIICEVDDAEATLAMRNQAPKGRLRIDIPTAFGRLHVLPVLQKFLAEWPELEADVTFSDDYCDLVSDGIDVAVRIGGPTDSGLIRQVLAPHSFFTCATPAYLEHHGMPQSLDDLKNHNKIVFTYANSPMPWRYQIGGEVRYISVEGRLKLNNTEAIRDAALNNLGIVQLGAFLVGDDIKKGRLIPILTHLRHEELPITAVYPTRRHVSPKVRRFIEAIRKEWASGTPWEQNKS</sequence>
<organism evidence="6 7">
    <name type="scientific">Brucella pseudogrignonensis</name>
    <dbReference type="NCBI Taxonomy" id="419475"/>
    <lineage>
        <taxon>Bacteria</taxon>
        <taxon>Pseudomonadati</taxon>
        <taxon>Pseudomonadota</taxon>
        <taxon>Alphaproteobacteria</taxon>
        <taxon>Hyphomicrobiales</taxon>
        <taxon>Brucellaceae</taxon>
        <taxon>Brucella/Ochrobactrum group</taxon>
        <taxon>Brucella</taxon>
    </lineage>
</organism>
<comment type="similarity">
    <text evidence="1">Belongs to the LysR transcriptional regulatory family.</text>
</comment>
<dbReference type="PANTHER" id="PTHR30537:SF5">
    <property type="entry name" value="HTH-TYPE TRANSCRIPTIONAL ACTIVATOR TTDR-RELATED"/>
    <property type="match status" value="1"/>
</dbReference>
<evidence type="ECO:0000256" key="3">
    <source>
        <dbReference type="ARBA" id="ARBA00023125"/>
    </source>
</evidence>
<evidence type="ECO:0000313" key="7">
    <source>
        <dbReference type="Proteomes" id="UP001184614"/>
    </source>
</evidence>
<protein>
    <submittedName>
        <fullName evidence="6">DNA-binding transcriptional LysR family regulator</fullName>
    </submittedName>
</protein>
<reference evidence="6 7" key="1">
    <citation type="submission" date="2023-07" db="EMBL/GenBank/DDBJ databases">
        <title>Sorghum-associated microbial communities from plants grown in Nebraska, USA.</title>
        <authorList>
            <person name="Schachtman D."/>
        </authorList>
    </citation>
    <scope>NUCLEOTIDE SEQUENCE [LARGE SCALE GENOMIC DNA]</scope>
    <source>
        <strain evidence="6 7">DS1730</strain>
    </source>
</reference>
<name>A0ABU1MBA0_9HYPH</name>
<keyword evidence="4" id="KW-0804">Transcription</keyword>
<keyword evidence="2" id="KW-0805">Transcription regulation</keyword>
<accession>A0ABU1MBA0</accession>
<keyword evidence="7" id="KW-1185">Reference proteome</keyword>